<dbReference type="RefSeq" id="XP_005710765.1">
    <property type="nucleotide sequence ID" value="XM_005710708.1"/>
</dbReference>
<dbReference type="GeneID" id="17318483"/>
<dbReference type="Gramene" id="CDF40471">
    <property type="protein sequence ID" value="CDF40471"/>
    <property type="gene ID" value="CHC_T00007216001"/>
</dbReference>
<dbReference type="Gene3D" id="6.10.140.1710">
    <property type="match status" value="1"/>
</dbReference>
<dbReference type="SUPFAM" id="SSF50156">
    <property type="entry name" value="PDZ domain-like"/>
    <property type="match status" value="1"/>
</dbReference>
<dbReference type="InterPro" id="IPR035269">
    <property type="entry name" value="PSMD9"/>
</dbReference>
<dbReference type="AlphaFoldDB" id="R7QSK6"/>
<sequence>MGYQRELSPRQRALDLDKKKEAMEVEMAKIVSELTANGGPGMNGNLLDAQGFPRSDIDVHGVRNQRNRYATLRTDHEKITAEIEKYLYMALAPLADKTGENGPSEPPSAASSTAAPSDVATAGSSSVRSEPIQPPNTASAFPRHSAFALVDVVTENSPAATAGVEVNDKIISFGAISLRRFPTPQHAMQALPGLLREHENRAVDVVIDRGEDDAVQSLTLSLSPRKWSGAGLLGCHVIPLQVSQVDARYAPDVATAVMSHSRPDRV</sequence>
<dbReference type="GO" id="GO:0005634">
    <property type="term" value="C:nucleus"/>
    <property type="evidence" value="ECO:0007669"/>
    <property type="project" value="TreeGrafter"/>
</dbReference>
<dbReference type="OrthoDB" id="72325at2759"/>
<evidence type="ECO:0000313" key="4">
    <source>
        <dbReference type="EMBL" id="CDF40471.1"/>
    </source>
</evidence>
<dbReference type="EMBL" id="HG002185">
    <property type="protein sequence ID" value="CDF40471.1"/>
    <property type="molecule type" value="Genomic_DNA"/>
</dbReference>
<accession>R7QSK6</accession>
<evidence type="ECO:0000259" key="3">
    <source>
        <dbReference type="Pfam" id="PF18265"/>
    </source>
</evidence>
<dbReference type="PhylomeDB" id="R7QSK6"/>
<feature type="compositionally biased region" description="Low complexity" evidence="2">
    <location>
        <begin position="107"/>
        <end position="117"/>
    </location>
</feature>
<dbReference type="PANTHER" id="PTHR12651">
    <property type="entry name" value="26S PROTEASOME NON-ATPASE REGULATORY SUBUNIT 9"/>
    <property type="match status" value="1"/>
</dbReference>
<dbReference type="PANTHER" id="PTHR12651:SF1">
    <property type="entry name" value="26S PROTEASOME NON-ATPASE REGULATORY SUBUNIT 9"/>
    <property type="match status" value="1"/>
</dbReference>
<keyword evidence="1" id="KW-0143">Chaperone</keyword>
<dbReference type="InterPro" id="IPR040815">
    <property type="entry name" value="Nas2_N"/>
</dbReference>
<dbReference type="OMA" id="DWGGRGM"/>
<gene>
    <name evidence="4" type="ORF">CHC_T00007216001</name>
</gene>
<evidence type="ECO:0000256" key="2">
    <source>
        <dbReference type="SAM" id="MobiDB-lite"/>
    </source>
</evidence>
<dbReference type="KEGG" id="ccp:CHC_T00007216001"/>
<dbReference type="GO" id="GO:0070682">
    <property type="term" value="P:proteasome regulatory particle assembly"/>
    <property type="evidence" value="ECO:0007669"/>
    <property type="project" value="InterPro"/>
</dbReference>
<dbReference type="GO" id="GO:0005737">
    <property type="term" value="C:cytoplasm"/>
    <property type="evidence" value="ECO:0007669"/>
    <property type="project" value="TreeGrafter"/>
</dbReference>
<organism evidence="4 5">
    <name type="scientific">Chondrus crispus</name>
    <name type="common">Carrageen Irish moss</name>
    <name type="synonym">Polymorpha crispa</name>
    <dbReference type="NCBI Taxonomy" id="2769"/>
    <lineage>
        <taxon>Eukaryota</taxon>
        <taxon>Rhodophyta</taxon>
        <taxon>Florideophyceae</taxon>
        <taxon>Rhodymeniophycidae</taxon>
        <taxon>Gigartinales</taxon>
        <taxon>Gigartinaceae</taxon>
        <taxon>Chondrus</taxon>
    </lineage>
</organism>
<dbReference type="InterPro" id="IPR036034">
    <property type="entry name" value="PDZ_sf"/>
</dbReference>
<dbReference type="STRING" id="2769.R7QSK6"/>
<evidence type="ECO:0000313" key="5">
    <source>
        <dbReference type="Proteomes" id="UP000012073"/>
    </source>
</evidence>
<name>R7QSK6_CHOCR</name>
<proteinExistence type="predicted"/>
<dbReference type="FunFam" id="2.30.42.10:FF:000107">
    <property type="entry name" value="26S proteasome non-ATPase regulatory subunit 9"/>
    <property type="match status" value="1"/>
</dbReference>
<feature type="region of interest" description="Disordered" evidence="2">
    <location>
        <begin position="97"/>
        <end position="140"/>
    </location>
</feature>
<dbReference type="Pfam" id="PF18265">
    <property type="entry name" value="Nas2_N"/>
    <property type="match status" value="1"/>
</dbReference>
<protein>
    <recommendedName>
        <fullName evidence="3">Nas2 N-terminal domain-containing protein</fullName>
    </recommendedName>
</protein>
<reference evidence="5" key="1">
    <citation type="journal article" date="2013" name="Proc. Natl. Acad. Sci. U.S.A.">
        <title>Genome structure and metabolic features in the red seaweed Chondrus crispus shed light on evolution of the Archaeplastida.</title>
        <authorList>
            <person name="Collen J."/>
            <person name="Porcel B."/>
            <person name="Carre W."/>
            <person name="Ball S.G."/>
            <person name="Chaparro C."/>
            <person name="Tonon T."/>
            <person name="Barbeyron T."/>
            <person name="Michel G."/>
            <person name="Noel B."/>
            <person name="Valentin K."/>
            <person name="Elias M."/>
            <person name="Artiguenave F."/>
            <person name="Arun A."/>
            <person name="Aury J.M."/>
            <person name="Barbosa-Neto J.F."/>
            <person name="Bothwell J.H."/>
            <person name="Bouget F.Y."/>
            <person name="Brillet L."/>
            <person name="Cabello-Hurtado F."/>
            <person name="Capella-Gutierrez S."/>
            <person name="Charrier B."/>
            <person name="Cladiere L."/>
            <person name="Cock J.M."/>
            <person name="Coelho S.M."/>
            <person name="Colleoni C."/>
            <person name="Czjzek M."/>
            <person name="Da Silva C."/>
            <person name="Delage L."/>
            <person name="Denoeud F."/>
            <person name="Deschamps P."/>
            <person name="Dittami S.M."/>
            <person name="Gabaldon T."/>
            <person name="Gachon C.M."/>
            <person name="Groisillier A."/>
            <person name="Herve C."/>
            <person name="Jabbari K."/>
            <person name="Katinka M."/>
            <person name="Kloareg B."/>
            <person name="Kowalczyk N."/>
            <person name="Labadie K."/>
            <person name="Leblanc C."/>
            <person name="Lopez P.J."/>
            <person name="McLachlan D.H."/>
            <person name="Meslet-Cladiere L."/>
            <person name="Moustafa A."/>
            <person name="Nehr Z."/>
            <person name="Nyvall Collen P."/>
            <person name="Panaud O."/>
            <person name="Partensky F."/>
            <person name="Poulain J."/>
            <person name="Rensing S.A."/>
            <person name="Rousvoal S."/>
            <person name="Samson G."/>
            <person name="Symeonidi A."/>
            <person name="Weissenbach J."/>
            <person name="Zambounis A."/>
            <person name="Wincker P."/>
            <person name="Boyen C."/>
        </authorList>
    </citation>
    <scope>NUCLEOTIDE SEQUENCE [LARGE SCALE GENOMIC DNA]</scope>
    <source>
        <strain evidence="5">cv. Stackhouse</strain>
    </source>
</reference>
<dbReference type="Proteomes" id="UP000012073">
    <property type="component" value="Unassembled WGS sequence"/>
</dbReference>
<evidence type="ECO:0000256" key="1">
    <source>
        <dbReference type="ARBA" id="ARBA00023186"/>
    </source>
</evidence>
<feature type="domain" description="Nas2 N-terminal" evidence="3">
    <location>
        <begin position="15"/>
        <end position="88"/>
    </location>
</feature>
<keyword evidence="5" id="KW-1185">Reference proteome</keyword>
<dbReference type="Gene3D" id="2.30.42.10">
    <property type="match status" value="1"/>
</dbReference>